<evidence type="ECO:0000313" key="3">
    <source>
        <dbReference type="EMBL" id="OFE11768.1"/>
    </source>
</evidence>
<protein>
    <submittedName>
        <fullName evidence="3">Protease</fullName>
    </submittedName>
</protein>
<dbReference type="CDD" id="cd03134">
    <property type="entry name" value="GATase1_PfpI_like"/>
    <property type="match status" value="1"/>
</dbReference>
<gene>
    <name evidence="3" type="ORF">PHACT_00190</name>
</gene>
<organism evidence="3 4">
    <name type="scientific">Pseudohongiella acticola</name>
    <dbReference type="NCBI Taxonomy" id="1524254"/>
    <lineage>
        <taxon>Bacteria</taxon>
        <taxon>Pseudomonadati</taxon>
        <taxon>Pseudomonadota</taxon>
        <taxon>Gammaproteobacteria</taxon>
        <taxon>Pseudomonadales</taxon>
        <taxon>Pseudohongiellaceae</taxon>
        <taxon>Pseudohongiella</taxon>
    </lineage>
</organism>
<dbReference type="InterPro" id="IPR006286">
    <property type="entry name" value="C56_PfpI-like"/>
</dbReference>
<dbReference type="PROSITE" id="PS51273">
    <property type="entry name" value="GATASE_TYPE_1"/>
    <property type="match status" value="1"/>
</dbReference>
<feature type="domain" description="DJ-1/PfpI" evidence="2">
    <location>
        <begin position="9"/>
        <end position="177"/>
    </location>
</feature>
<dbReference type="Gene3D" id="3.40.50.880">
    <property type="match status" value="1"/>
</dbReference>
<dbReference type="RefSeq" id="WP_070115394.1">
    <property type="nucleotide sequence ID" value="NZ_MASR01000001.1"/>
</dbReference>
<comment type="similarity">
    <text evidence="1">Belongs to the peptidase C56 family.</text>
</comment>
<dbReference type="EMBL" id="MASR01000001">
    <property type="protein sequence ID" value="OFE11768.1"/>
    <property type="molecule type" value="Genomic_DNA"/>
</dbReference>
<evidence type="ECO:0000259" key="2">
    <source>
        <dbReference type="Pfam" id="PF01965"/>
    </source>
</evidence>
<dbReference type="PROSITE" id="PS51276">
    <property type="entry name" value="PEPTIDASE_C56_PFPI"/>
    <property type="match status" value="1"/>
</dbReference>
<dbReference type="InterPro" id="IPR002818">
    <property type="entry name" value="DJ-1/PfpI"/>
</dbReference>
<dbReference type="PANTHER" id="PTHR42733">
    <property type="entry name" value="DJ-1 PROTEIN"/>
    <property type="match status" value="1"/>
</dbReference>
<dbReference type="STRING" id="1524254.PHACT_00190"/>
<proteinExistence type="inferred from homology"/>
<dbReference type="Proteomes" id="UP000175669">
    <property type="component" value="Unassembled WGS sequence"/>
</dbReference>
<reference evidence="4" key="1">
    <citation type="submission" date="2016-07" db="EMBL/GenBank/DDBJ databases">
        <authorList>
            <person name="Florea S."/>
            <person name="Webb J.S."/>
            <person name="Jaromczyk J."/>
            <person name="Schardl C.L."/>
        </authorList>
    </citation>
    <scope>NUCLEOTIDE SEQUENCE [LARGE SCALE GENOMIC DNA]</scope>
    <source>
        <strain evidence="4">KCTC 42131</strain>
    </source>
</reference>
<name>A0A1E8CHA7_9GAMM</name>
<evidence type="ECO:0000313" key="4">
    <source>
        <dbReference type="Proteomes" id="UP000175669"/>
    </source>
</evidence>
<sequence>MDNNAIKGRKVAILVTNGFEQSEFSEPRQALNDAGVETTVVSLSEGPIHGMHKGTLGDHFSVDKTIDQVSSSDFDAILIPGGVANPDALRGNDAAVAFARDFVEAGKPTFAICHGPQVLITAGVVKGRTMTSFKTVKVDLENAGANWVDKSVVVDEGLVTSRSPDDIPDFNAKMLEELAEGRH</sequence>
<dbReference type="GO" id="GO:0008233">
    <property type="term" value="F:peptidase activity"/>
    <property type="evidence" value="ECO:0007669"/>
    <property type="project" value="UniProtKB-KW"/>
</dbReference>
<keyword evidence="3" id="KW-0378">Hydrolase</keyword>
<keyword evidence="3" id="KW-0645">Protease</keyword>
<dbReference type="Pfam" id="PF01965">
    <property type="entry name" value="DJ-1_PfpI"/>
    <property type="match status" value="1"/>
</dbReference>
<dbReference type="InterPro" id="IPR029062">
    <property type="entry name" value="Class_I_gatase-like"/>
</dbReference>
<dbReference type="SUPFAM" id="SSF52317">
    <property type="entry name" value="Class I glutamine amidotransferase-like"/>
    <property type="match status" value="1"/>
</dbReference>
<evidence type="ECO:0000256" key="1">
    <source>
        <dbReference type="ARBA" id="ARBA00008542"/>
    </source>
</evidence>
<comment type="caution">
    <text evidence="3">The sequence shown here is derived from an EMBL/GenBank/DDBJ whole genome shotgun (WGS) entry which is preliminary data.</text>
</comment>
<dbReference type="GO" id="GO:0006508">
    <property type="term" value="P:proteolysis"/>
    <property type="evidence" value="ECO:0007669"/>
    <property type="project" value="UniProtKB-KW"/>
</dbReference>
<accession>A0A1E8CHA7</accession>
<dbReference type="OrthoDB" id="9792284at2"/>
<dbReference type="AlphaFoldDB" id="A0A1E8CHA7"/>
<keyword evidence="4" id="KW-1185">Reference proteome</keyword>
<dbReference type="PANTHER" id="PTHR42733:SF12">
    <property type="entry name" value="PROTEINASE"/>
    <property type="match status" value="1"/>
</dbReference>
<dbReference type="NCBIfam" id="TIGR01382">
    <property type="entry name" value="PfpI"/>
    <property type="match status" value="1"/>
</dbReference>